<dbReference type="Gene3D" id="3.40.30.10">
    <property type="entry name" value="Glutaredoxin"/>
    <property type="match status" value="1"/>
</dbReference>
<dbReference type="PROSITE" id="PS50404">
    <property type="entry name" value="GST_NTER"/>
    <property type="match status" value="1"/>
</dbReference>
<gene>
    <name evidence="3" type="ORF">EJ08DRAFT_737714</name>
</gene>
<dbReference type="AlphaFoldDB" id="A0A9P4NI43"/>
<dbReference type="PROSITE" id="PS50405">
    <property type="entry name" value="GST_CTER"/>
    <property type="match status" value="1"/>
</dbReference>
<evidence type="ECO:0000259" key="2">
    <source>
        <dbReference type="PROSITE" id="PS50405"/>
    </source>
</evidence>
<dbReference type="InterPro" id="IPR010987">
    <property type="entry name" value="Glutathione-S-Trfase_C-like"/>
</dbReference>
<dbReference type="CDD" id="cd03192">
    <property type="entry name" value="GST_C_Sigma_like"/>
    <property type="match status" value="1"/>
</dbReference>
<proteinExistence type="predicted"/>
<comment type="caution">
    <text evidence="3">The sequence shown here is derived from an EMBL/GenBank/DDBJ whole genome shotgun (WGS) entry which is preliminary data.</text>
</comment>
<dbReference type="InterPro" id="IPR050213">
    <property type="entry name" value="GST_superfamily"/>
</dbReference>
<dbReference type="Proteomes" id="UP000800235">
    <property type="component" value="Unassembled WGS sequence"/>
</dbReference>
<accession>A0A9P4NI43</accession>
<feature type="domain" description="GST N-terminal" evidence="1">
    <location>
        <begin position="16"/>
        <end position="112"/>
    </location>
</feature>
<dbReference type="InterPro" id="IPR036249">
    <property type="entry name" value="Thioredoxin-like_sf"/>
</dbReference>
<dbReference type="SUPFAM" id="SSF52833">
    <property type="entry name" value="Thioredoxin-like"/>
    <property type="match status" value="1"/>
</dbReference>
<name>A0A9P4NI43_9PEZI</name>
<keyword evidence="4" id="KW-1185">Reference proteome</keyword>
<dbReference type="OrthoDB" id="414243at2759"/>
<dbReference type="Gene3D" id="1.20.1050.10">
    <property type="match status" value="1"/>
</dbReference>
<evidence type="ECO:0000313" key="3">
    <source>
        <dbReference type="EMBL" id="KAF2422838.1"/>
    </source>
</evidence>
<dbReference type="InterPro" id="IPR004045">
    <property type="entry name" value="Glutathione_S-Trfase_N"/>
</dbReference>
<protein>
    <submittedName>
        <fullName evidence="3">Glutathione S-transferase protein-like protein</fullName>
    </submittedName>
</protein>
<dbReference type="PANTHER" id="PTHR11571">
    <property type="entry name" value="GLUTATHIONE S-TRANSFERASE"/>
    <property type="match status" value="1"/>
</dbReference>
<sequence>MSESKSQHQRKEGEPQYTLLYHPGIPGRGEYIRLAFEAAQVPYSDPANEDKNRKHEVYSKIDPKFTGSNGSPPPLAPPMLQISGAGKNNSDLLISQTPNILLYLGPKLGLAGSNETDLYHINQLALTALDLSNEAHDTHHPVEMAAYYEEQKEESLRYSKQFRELRVPKYFGYFERVLKGNEGSGEGRYLVGGKLTWADTTLWQVLDGLHFAFPKECAAIQDKYLLLMGKFYPGIMEEKGLKEYINSGKRLKFSQGLFRNYPELDRQD</sequence>
<dbReference type="Pfam" id="PF14497">
    <property type="entry name" value="GST_C_3"/>
    <property type="match status" value="1"/>
</dbReference>
<evidence type="ECO:0000313" key="4">
    <source>
        <dbReference type="Proteomes" id="UP000800235"/>
    </source>
</evidence>
<dbReference type="InterPro" id="IPR004046">
    <property type="entry name" value="GST_C"/>
</dbReference>
<dbReference type="SUPFAM" id="SSF47616">
    <property type="entry name" value="GST C-terminal domain-like"/>
    <property type="match status" value="1"/>
</dbReference>
<dbReference type="EMBL" id="MU007087">
    <property type="protein sequence ID" value="KAF2422838.1"/>
    <property type="molecule type" value="Genomic_DNA"/>
</dbReference>
<dbReference type="GO" id="GO:0004364">
    <property type="term" value="F:glutathione transferase activity"/>
    <property type="evidence" value="ECO:0007669"/>
    <property type="project" value="TreeGrafter"/>
</dbReference>
<dbReference type="GO" id="GO:0006749">
    <property type="term" value="P:glutathione metabolic process"/>
    <property type="evidence" value="ECO:0007669"/>
    <property type="project" value="TreeGrafter"/>
</dbReference>
<reference evidence="3" key="1">
    <citation type="journal article" date="2020" name="Stud. Mycol.">
        <title>101 Dothideomycetes genomes: a test case for predicting lifestyles and emergence of pathogens.</title>
        <authorList>
            <person name="Haridas S."/>
            <person name="Albert R."/>
            <person name="Binder M."/>
            <person name="Bloem J."/>
            <person name="Labutti K."/>
            <person name="Salamov A."/>
            <person name="Andreopoulos B."/>
            <person name="Baker S."/>
            <person name="Barry K."/>
            <person name="Bills G."/>
            <person name="Bluhm B."/>
            <person name="Cannon C."/>
            <person name="Castanera R."/>
            <person name="Culley D."/>
            <person name="Daum C."/>
            <person name="Ezra D."/>
            <person name="Gonzalez J."/>
            <person name="Henrissat B."/>
            <person name="Kuo A."/>
            <person name="Liang C."/>
            <person name="Lipzen A."/>
            <person name="Lutzoni F."/>
            <person name="Magnuson J."/>
            <person name="Mondo S."/>
            <person name="Nolan M."/>
            <person name="Ohm R."/>
            <person name="Pangilinan J."/>
            <person name="Park H.-J."/>
            <person name="Ramirez L."/>
            <person name="Alfaro M."/>
            <person name="Sun H."/>
            <person name="Tritt A."/>
            <person name="Yoshinaga Y."/>
            <person name="Zwiers L.-H."/>
            <person name="Turgeon B."/>
            <person name="Goodwin S."/>
            <person name="Spatafora J."/>
            <person name="Crous P."/>
            <person name="Grigoriev I."/>
        </authorList>
    </citation>
    <scope>NUCLEOTIDE SEQUENCE</scope>
    <source>
        <strain evidence="3">CBS 130266</strain>
    </source>
</reference>
<dbReference type="PANTHER" id="PTHR11571:SF263">
    <property type="entry name" value="GLUTATHIONE S-TRANSFERASE"/>
    <property type="match status" value="1"/>
</dbReference>
<evidence type="ECO:0000259" key="1">
    <source>
        <dbReference type="PROSITE" id="PS50404"/>
    </source>
</evidence>
<dbReference type="InterPro" id="IPR036282">
    <property type="entry name" value="Glutathione-S-Trfase_C_sf"/>
</dbReference>
<organism evidence="3 4">
    <name type="scientific">Tothia fuscella</name>
    <dbReference type="NCBI Taxonomy" id="1048955"/>
    <lineage>
        <taxon>Eukaryota</taxon>
        <taxon>Fungi</taxon>
        <taxon>Dikarya</taxon>
        <taxon>Ascomycota</taxon>
        <taxon>Pezizomycotina</taxon>
        <taxon>Dothideomycetes</taxon>
        <taxon>Pleosporomycetidae</taxon>
        <taxon>Venturiales</taxon>
        <taxon>Cylindrosympodiaceae</taxon>
        <taxon>Tothia</taxon>
    </lineage>
</organism>
<feature type="domain" description="GST C-terminal" evidence="2">
    <location>
        <begin position="114"/>
        <end position="264"/>
    </location>
</feature>
<dbReference type="FunFam" id="1.20.1050.10:FF:000051">
    <property type="entry name" value="Glutathione S-transferase"/>
    <property type="match status" value="1"/>
</dbReference>